<keyword evidence="5" id="KW-1185">Reference proteome</keyword>
<dbReference type="PATRIC" id="fig|1423804.4.peg.465"/>
<dbReference type="SMART" id="SM00530">
    <property type="entry name" value="HTH_XRE"/>
    <property type="match status" value="1"/>
</dbReference>
<accession>A0A0R2F9F1</accession>
<sequence length="159" mass="17922">MSAIAQQLKAARKQTGYSQSEVATILHVTRQSISKWETGRSYPDIDNLIQLSDLYHVSVDALVRADHEEAPKADQPQPERYQNRDEGLLLLVLTLASGLIAPVGILMPIYTMWRNTKYNSLHKLIYVIGVVVMLVSLWGTYVMVSDNFGPTETTVYRVK</sequence>
<dbReference type="STRING" id="1423804.FD14_GL000428"/>
<proteinExistence type="predicted"/>
<evidence type="ECO:0000259" key="3">
    <source>
        <dbReference type="PROSITE" id="PS50943"/>
    </source>
</evidence>
<evidence type="ECO:0000313" key="4">
    <source>
        <dbReference type="EMBL" id="KRN24960.1"/>
    </source>
</evidence>
<evidence type="ECO:0000313" key="5">
    <source>
        <dbReference type="Proteomes" id="UP000051442"/>
    </source>
</evidence>
<keyword evidence="1 4" id="KW-0238">DNA-binding</keyword>
<feature type="transmembrane region" description="Helical" evidence="2">
    <location>
        <begin position="88"/>
        <end position="112"/>
    </location>
</feature>
<keyword evidence="2" id="KW-0472">Membrane</keyword>
<dbReference type="Pfam" id="PF01381">
    <property type="entry name" value="HTH_3"/>
    <property type="match status" value="1"/>
</dbReference>
<dbReference type="OrthoDB" id="9805856at2"/>
<keyword evidence="2" id="KW-0812">Transmembrane</keyword>
<name>A0A0R2F9F1_9LACO</name>
<organism evidence="4 5">
    <name type="scientific">Secundilactobacillus similis DSM 23365 = JCM 2765</name>
    <dbReference type="NCBI Taxonomy" id="1423804"/>
    <lineage>
        <taxon>Bacteria</taxon>
        <taxon>Bacillati</taxon>
        <taxon>Bacillota</taxon>
        <taxon>Bacilli</taxon>
        <taxon>Lactobacillales</taxon>
        <taxon>Lactobacillaceae</taxon>
        <taxon>Secundilactobacillus</taxon>
    </lineage>
</organism>
<protein>
    <submittedName>
        <fullName evidence="4">DNA-binding helix-turn-helix protein</fullName>
    </submittedName>
</protein>
<dbReference type="InterPro" id="IPR010982">
    <property type="entry name" value="Lambda_DNA-bd_dom_sf"/>
</dbReference>
<dbReference type="Gene3D" id="1.10.260.40">
    <property type="entry name" value="lambda repressor-like DNA-binding domains"/>
    <property type="match status" value="1"/>
</dbReference>
<dbReference type="RefSeq" id="WP_054732334.1">
    <property type="nucleotide sequence ID" value="NZ_AYZM01000079.1"/>
</dbReference>
<dbReference type="PANTHER" id="PTHR46558">
    <property type="entry name" value="TRACRIPTIONAL REGULATORY PROTEIN-RELATED-RELATED"/>
    <property type="match status" value="1"/>
</dbReference>
<dbReference type="GO" id="GO:0003677">
    <property type="term" value="F:DNA binding"/>
    <property type="evidence" value="ECO:0007669"/>
    <property type="project" value="UniProtKB-KW"/>
</dbReference>
<feature type="domain" description="HTH cro/C1-type" evidence="3">
    <location>
        <begin position="8"/>
        <end position="62"/>
    </location>
</feature>
<reference evidence="4 5" key="1">
    <citation type="journal article" date="2015" name="Genome Announc.">
        <title>Expanding the biotechnology potential of lactobacilli through comparative genomics of 213 strains and associated genera.</title>
        <authorList>
            <person name="Sun Z."/>
            <person name="Harris H.M."/>
            <person name="McCann A."/>
            <person name="Guo C."/>
            <person name="Argimon S."/>
            <person name="Zhang W."/>
            <person name="Yang X."/>
            <person name="Jeffery I.B."/>
            <person name="Cooney J.C."/>
            <person name="Kagawa T.F."/>
            <person name="Liu W."/>
            <person name="Song Y."/>
            <person name="Salvetti E."/>
            <person name="Wrobel A."/>
            <person name="Rasinkangas P."/>
            <person name="Parkhill J."/>
            <person name="Rea M.C."/>
            <person name="O'Sullivan O."/>
            <person name="Ritari J."/>
            <person name="Douillard F.P."/>
            <person name="Paul Ross R."/>
            <person name="Yang R."/>
            <person name="Briner A.E."/>
            <person name="Felis G.E."/>
            <person name="de Vos W.M."/>
            <person name="Barrangou R."/>
            <person name="Klaenhammer T.R."/>
            <person name="Caufield P.W."/>
            <person name="Cui Y."/>
            <person name="Zhang H."/>
            <person name="O'Toole P.W."/>
        </authorList>
    </citation>
    <scope>NUCLEOTIDE SEQUENCE [LARGE SCALE GENOMIC DNA]</scope>
    <source>
        <strain evidence="4 5">DSM 23365</strain>
    </source>
</reference>
<keyword evidence="2" id="KW-1133">Transmembrane helix</keyword>
<dbReference type="EMBL" id="AYZM01000079">
    <property type="protein sequence ID" value="KRN24960.1"/>
    <property type="molecule type" value="Genomic_DNA"/>
</dbReference>
<evidence type="ECO:0000256" key="2">
    <source>
        <dbReference type="SAM" id="Phobius"/>
    </source>
</evidence>
<dbReference type="InterPro" id="IPR001387">
    <property type="entry name" value="Cro/C1-type_HTH"/>
</dbReference>
<dbReference type="Proteomes" id="UP000051442">
    <property type="component" value="Unassembled WGS sequence"/>
</dbReference>
<dbReference type="AlphaFoldDB" id="A0A0R2F9F1"/>
<dbReference type="PROSITE" id="PS50943">
    <property type="entry name" value="HTH_CROC1"/>
    <property type="match status" value="1"/>
</dbReference>
<evidence type="ECO:0000256" key="1">
    <source>
        <dbReference type="ARBA" id="ARBA00023125"/>
    </source>
</evidence>
<comment type="caution">
    <text evidence="4">The sequence shown here is derived from an EMBL/GenBank/DDBJ whole genome shotgun (WGS) entry which is preliminary data.</text>
</comment>
<dbReference type="SUPFAM" id="SSF47413">
    <property type="entry name" value="lambda repressor-like DNA-binding domains"/>
    <property type="match status" value="1"/>
</dbReference>
<dbReference type="CDD" id="cd00093">
    <property type="entry name" value="HTH_XRE"/>
    <property type="match status" value="1"/>
</dbReference>
<dbReference type="PANTHER" id="PTHR46558:SF15">
    <property type="entry name" value="HELIX-TURN-HELIX DOMAIN PROTEIN"/>
    <property type="match status" value="1"/>
</dbReference>
<gene>
    <name evidence="4" type="ORF">FD14_GL000428</name>
</gene>
<feature type="transmembrane region" description="Helical" evidence="2">
    <location>
        <begin position="124"/>
        <end position="144"/>
    </location>
</feature>